<protein>
    <submittedName>
        <fullName evidence="2">Uncharacterized protein</fullName>
    </submittedName>
</protein>
<evidence type="ECO:0000256" key="1">
    <source>
        <dbReference type="SAM" id="MobiDB-lite"/>
    </source>
</evidence>
<dbReference type="Gene3D" id="3.60.15.10">
    <property type="entry name" value="Ribonuclease Z/Hydroxyacylglutathione hydrolase-like"/>
    <property type="match status" value="1"/>
</dbReference>
<gene>
    <name evidence="2" type="ORF">AUP42_05540</name>
</gene>
<dbReference type="Proteomes" id="UP000076335">
    <property type="component" value="Unassembled WGS sequence"/>
</dbReference>
<evidence type="ECO:0000313" key="3">
    <source>
        <dbReference type="Proteomes" id="UP000076335"/>
    </source>
</evidence>
<organism evidence="2 3">
    <name type="scientific">Thalassospira lucentensis</name>
    <dbReference type="NCBI Taxonomy" id="168935"/>
    <lineage>
        <taxon>Bacteria</taxon>
        <taxon>Pseudomonadati</taxon>
        <taxon>Pseudomonadota</taxon>
        <taxon>Alphaproteobacteria</taxon>
        <taxon>Rhodospirillales</taxon>
        <taxon>Thalassospiraceae</taxon>
        <taxon>Thalassospira</taxon>
    </lineage>
</organism>
<accession>A0A154L189</accession>
<sequence>MPTLPKQVNQHDPRGIPPDASNTKRLAVLQMMGRDACTNEIIFFAHPAWHFGFDTVPEQALANRQMLLDRAALEEIRMLGYHGTYPGVGHAERRGSAYRFVRA</sequence>
<name>A0A154L189_9PROT</name>
<comment type="caution">
    <text evidence="2">The sequence shown here is derived from an EMBL/GenBank/DDBJ whole genome shotgun (WGS) entry which is preliminary data.</text>
</comment>
<reference evidence="2 3" key="1">
    <citation type="submission" date="2015-12" db="EMBL/GenBank/DDBJ databases">
        <title>Genome sequence of Thalassospira lucentensis MCCC 1A02072.</title>
        <authorList>
            <person name="Lu L."/>
            <person name="Lai Q."/>
            <person name="Shao Z."/>
            <person name="Qian P."/>
        </authorList>
    </citation>
    <scope>NUCLEOTIDE SEQUENCE [LARGE SCALE GENOMIC DNA]</scope>
    <source>
        <strain evidence="2 3">MCCC 1A02072</strain>
    </source>
</reference>
<evidence type="ECO:0000313" key="2">
    <source>
        <dbReference type="EMBL" id="KZB61715.1"/>
    </source>
</evidence>
<dbReference type="EMBL" id="LPVY01000022">
    <property type="protein sequence ID" value="KZB61715.1"/>
    <property type="molecule type" value="Genomic_DNA"/>
</dbReference>
<proteinExistence type="predicted"/>
<feature type="region of interest" description="Disordered" evidence="1">
    <location>
        <begin position="1"/>
        <end position="22"/>
    </location>
</feature>
<dbReference type="RefSeq" id="WP_062953024.1">
    <property type="nucleotide sequence ID" value="NZ_LPVY01000022.1"/>
</dbReference>
<dbReference type="InterPro" id="IPR036866">
    <property type="entry name" value="RibonucZ/Hydroxyglut_hydro"/>
</dbReference>
<dbReference type="AlphaFoldDB" id="A0A154L189"/>